<dbReference type="PANTHER" id="PTHR11544">
    <property type="entry name" value="COLD SHOCK DOMAIN CONTAINING PROTEINS"/>
    <property type="match status" value="1"/>
</dbReference>
<dbReference type="InterPro" id="IPR012340">
    <property type="entry name" value="NA-bd_OB-fold"/>
</dbReference>
<protein>
    <recommendedName>
        <fullName evidence="2">CSD domain-containing protein</fullName>
    </recommendedName>
</protein>
<dbReference type="PROSITE" id="PS51857">
    <property type="entry name" value="CSD_2"/>
    <property type="match status" value="1"/>
</dbReference>
<dbReference type="InterPro" id="IPR002059">
    <property type="entry name" value="CSP_DNA-bd"/>
</dbReference>
<feature type="region of interest" description="Disordered" evidence="1">
    <location>
        <begin position="165"/>
        <end position="187"/>
    </location>
</feature>
<feature type="region of interest" description="Disordered" evidence="1">
    <location>
        <begin position="41"/>
        <end position="62"/>
    </location>
</feature>
<evidence type="ECO:0000256" key="1">
    <source>
        <dbReference type="SAM" id="MobiDB-lite"/>
    </source>
</evidence>
<dbReference type="SMART" id="SM00357">
    <property type="entry name" value="CSP"/>
    <property type="match status" value="1"/>
</dbReference>
<evidence type="ECO:0000259" key="2">
    <source>
        <dbReference type="PROSITE" id="PS51857"/>
    </source>
</evidence>
<dbReference type="PRINTS" id="PR00050">
    <property type="entry name" value="COLDSHOCK"/>
</dbReference>
<comment type="caution">
    <text evidence="3">The sequence shown here is derived from an EMBL/GenBank/DDBJ whole genome shotgun (WGS) entry which is preliminary data.</text>
</comment>
<sequence length="241" mass="25367">MARFRARGESTAGAAGFLVVAMDARYASPRTASVRIGMRAPVRTPVHPARPPGRGTGPGPAREEVIASHRVAPPDPSALFSDRAMCGVRARGPVLFLGVGVVSGRVVRFDGARGYGFIAPDHGGEDVFLHVNDMLIPESYVHTGTAVEFEIEDGDRGLKASSVRLAEGSDGKPLTPPRTSGLAASGAPEDDTLCDVLSAAEYTRDVTDVLLESAPSLTGAQILQIRRGLLQFAKNHGWTEG</sequence>
<dbReference type="Gene3D" id="2.40.50.140">
    <property type="entry name" value="Nucleic acid-binding proteins"/>
    <property type="match status" value="1"/>
</dbReference>
<keyword evidence="4" id="KW-1185">Reference proteome</keyword>
<accession>A0ABQ2VXI9</accession>
<evidence type="ECO:0000313" key="3">
    <source>
        <dbReference type="EMBL" id="GGV83315.1"/>
    </source>
</evidence>
<dbReference type="InterPro" id="IPR011129">
    <property type="entry name" value="CSD"/>
</dbReference>
<organism evidence="3 4">
    <name type="scientific">Streptomyces gelaticus</name>
    <dbReference type="NCBI Taxonomy" id="285446"/>
    <lineage>
        <taxon>Bacteria</taxon>
        <taxon>Bacillati</taxon>
        <taxon>Actinomycetota</taxon>
        <taxon>Actinomycetes</taxon>
        <taxon>Kitasatosporales</taxon>
        <taxon>Streptomycetaceae</taxon>
        <taxon>Streptomyces</taxon>
    </lineage>
</organism>
<gene>
    <name evidence="3" type="ORF">GCM10015535_26150</name>
</gene>
<dbReference type="Proteomes" id="UP000660675">
    <property type="component" value="Unassembled WGS sequence"/>
</dbReference>
<dbReference type="CDD" id="cd04458">
    <property type="entry name" value="CSP_CDS"/>
    <property type="match status" value="1"/>
</dbReference>
<reference evidence="4" key="1">
    <citation type="journal article" date="2019" name="Int. J. Syst. Evol. Microbiol.">
        <title>The Global Catalogue of Microorganisms (GCM) 10K type strain sequencing project: providing services to taxonomists for standard genome sequencing and annotation.</title>
        <authorList>
            <consortium name="The Broad Institute Genomics Platform"/>
            <consortium name="The Broad Institute Genome Sequencing Center for Infectious Disease"/>
            <person name="Wu L."/>
            <person name="Ma J."/>
        </authorList>
    </citation>
    <scope>NUCLEOTIDE SEQUENCE [LARGE SCALE GENOMIC DNA]</scope>
    <source>
        <strain evidence="4">JCM 4376</strain>
    </source>
</reference>
<dbReference type="EMBL" id="BMTF01000007">
    <property type="protein sequence ID" value="GGV83315.1"/>
    <property type="molecule type" value="Genomic_DNA"/>
</dbReference>
<dbReference type="SUPFAM" id="SSF50249">
    <property type="entry name" value="Nucleic acid-binding proteins"/>
    <property type="match status" value="1"/>
</dbReference>
<evidence type="ECO:0000313" key="4">
    <source>
        <dbReference type="Proteomes" id="UP000660675"/>
    </source>
</evidence>
<proteinExistence type="predicted"/>
<name>A0ABQ2VXI9_9ACTN</name>
<dbReference type="InterPro" id="IPR050181">
    <property type="entry name" value="Cold_shock_domain"/>
</dbReference>
<feature type="domain" description="CSD" evidence="2">
    <location>
        <begin position="101"/>
        <end position="165"/>
    </location>
</feature>
<dbReference type="Pfam" id="PF00313">
    <property type="entry name" value="CSD"/>
    <property type="match status" value="1"/>
</dbReference>